<feature type="domain" description="LysM" evidence="1">
    <location>
        <begin position="156"/>
        <end position="203"/>
    </location>
</feature>
<evidence type="ECO:0000313" key="2">
    <source>
        <dbReference type="EMBL" id="TBL80773.1"/>
    </source>
</evidence>
<sequence length="208" mass="23770">MTEKATIIVERGNETEWLDVLFNPNEYSLDSSNQYSWHTIPGLSQPIAQFVSGEATTLTMDLFFDTYELRTDVRKHTSKIVGLLDVDKDLHAPPLCKFTWGSLQFKGVVEKATQKYTMFLSSGIPVRATVNVTFRAVQSIKEQFQRIPRQSADRTKQRTIKQGDQLWRIAAEEYEDPGLWREIARANGIHNPKQLVPGTVIKIPRLYG</sequence>
<dbReference type="EMBL" id="SIRE01000004">
    <property type="protein sequence ID" value="TBL80773.1"/>
    <property type="molecule type" value="Genomic_DNA"/>
</dbReference>
<reference evidence="2 3" key="1">
    <citation type="submission" date="2019-02" db="EMBL/GenBank/DDBJ databases">
        <title>Paenibacillus sp. nov., isolated from surface-sterilized tissue of Thalictrum simplex L.</title>
        <authorList>
            <person name="Tuo L."/>
        </authorList>
    </citation>
    <scope>NUCLEOTIDE SEQUENCE [LARGE SCALE GENOMIC DNA]</scope>
    <source>
        <strain evidence="2 3">N2SHLJ1</strain>
    </source>
</reference>
<dbReference type="InterPro" id="IPR045361">
    <property type="entry name" value="CIS_tube_prot_N"/>
</dbReference>
<dbReference type="AlphaFoldDB" id="A0A4Q9DY15"/>
<dbReference type="OrthoDB" id="9815939at2"/>
<dbReference type="CDD" id="cd00118">
    <property type="entry name" value="LysM"/>
    <property type="match status" value="1"/>
</dbReference>
<protein>
    <submittedName>
        <fullName evidence="2">LysM peptidoglycan-binding domain-containing protein</fullName>
    </submittedName>
</protein>
<dbReference type="InterPro" id="IPR036779">
    <property type="entry name" value="LysM_dom_sf"/>
</dbReference>
<dbReference type="SUPFAM" id="SSF54106">
    <property type="entry name" value="LysM domain"/>
    <property type="match status" value="1"/>
</dbReference>
<organism evidence="2 3">
    <name type="scientific">Paenibacillus thalictri</name>
    <dbReference type="NCBI Taxonomy" id="2527873"/>
    <lineage>
        <taxon>Bacteria</taxon>
        <taxon>Bacillati</taxon>
        <taxon>Bacillota</taxon>
        <taxon>Bacilli</taxon>
        <taxon>Bacillales</taxon>
        <taxon>Paenibacillaceae</taxon>
        <taxon>Paenibacillus</taxon>
    </lineage>
</organism>
<name>A0A4Q9DY15_9BACL</name>
<gene>
    <name evidence="2" type="ORF">EYB31_05990</name>
</gene>
<evidence type="ECO:0000313" key="3">
    <source>
        <dbReference type="Proteomes" id="UP000293142"/>
    </source>
</evidence>
<evidence type="ECO:0000259" key="1">
    <source>
        <dbReference type="PROSITE" id="PS51782"/>
    </source>
</evidence>
<dbReference type="SMART" id="SM00257">
    <property type="entry name" value="LysM"/>
    <property type="match status" value="1"/>
</dbReference>
<keyword evidence="3" id="KW-1185">Reference proteome</keyword>
<dbReference type="PROSITE" id="PS51782">
    <property type="entry name" value="LYSM"/>
    <property type="match status" value="1"/>
</dbReference>
<accession>A0A4Q9DY15</accession>
<dbReference type="RefSeq" id="WP_131012374.1">
    <property type="nucleotide sequence ID" value="NZ_SIRE01000004.1"/>
</dbReference>
<dbReference type="Pfam" id="PF19266">
    <property type="entry name" value="CIS_tube"/>
    <property type="match status" value="1"/>
</dbReference>
<dbReference type="InterPro" id="IPR018392">
    <property type="entry name" value="LysM"/>
</dbReference>
<proteinExistence type="predicted"/>
<dbReference type="Pfam" id="PF01476">
    <property type="entry name" value="LysM"/>
    <property type="match status" value="1"/>
</dbReference>
<dbReference type="Proteomes" id="UP000293142">
    <property type="component" value="Unassembled WGS sequence"/>
</dbReference>
<dbReference type="Gene3D" id="3.10.350.10">
    <property type="entry name" value="LysM domain"/>
    <property type="match status" value="1"/>
</dbReference>
<comment type="caution">
    <text evidence="2">The sequence shown here is derived from an EMBL/GenBank/DDBJ whole genome shotgun (WGS) entry which is preliminary data.</text>
</comment>